<comment type="caution">
    <text evidence="1">The sequence shown here is derived from an EMBL/GenBank/DDBJ whole genome shotgun (WGS) entry which is preliminary data.</text>
</comment>
<dbReference type="AlphaFoldDB" id="A0A9W4T3X4"/>
<dbReference type="EMBL" id="CAMKVN010007945">
    <property type="protein sequence ID" value="CAI2192009.1"/>
    <property type="molecule type" value="Genomic_DNA"/>
</dbReference>
<accession>A0A9W4T3X4</accession>
<sequence>LYFSKSFLKILQNDSGIFVKGSDLTFRTPEYIGWSNLRLSISTSSNSVSILFYVIFHNQNYYLQLIQHHVLKAVDLH</sequence>
<gene>
    <name evidence="1" type="ORF">FWILDA_LOCUS15360</name>
</gene>
<reference evidence="1" key="1">
    <citation type="submission" date="2022-08" db="EMBL/GenBank/DDBJ databases">
        <authorList>
            <person name="Kallberg Y."/>
            <person name="Tangrot J."/>
            <person name="Rosling A."/>
        </authorList>
    </citation>
    <scope>NUCLEOTIDE SEQUENCE</scope>
    <source>
        <strain evidence="1">Wild A</strain>
    </source>
</reference>
<proteinExistence type="predicted"/>
<evidence type="ECO:0000313" key="1">
    <source>
        <dbReference type="EMBL" id="CAI2192009.1"/>
    </source>
</evidence>
<protein>
    <submittedName>
        <fullName evidence="1">7682_t:CDS:1</fullName>
    </submittedName>
</protein>
<name>A0A9W4T3X4_9GLOM</name>
<organism evidence="1 2">
    <name type="scientific">Funneliformis geosporum</name>
    <dbReference type="NCBI Taxonomy" id="1117311"/>
    <lineage>
        <taxon>Eukaryota</taxon>
        <taxon>Fungi</taxon>
        <taxon>Fungi incertae sedis</taxon>
        <taxon>Mucoromycota</taxon>
        <taxon>Glomeromycotina</taxon>
        <taxon>Glomeromycetes</taxon>
        <taxon>Glomerales</taxon>
        <taxon>Glomeraceae</taxon>
        <taxon>Funneliformis</taxon>
    </lineage>
</organism>
<evidence type="ECO:0000313" key="2">
    <source>
        <dbReference type="Proteomes" id="UP001153678"/>
    </source>
</evidence>
<keyword evidence="2" id="KW-1185">Reference proteome</keyword>
<feature type="non-terminal residue" evidence="1">
    <location>
        <position position="1"/>
    </location>
</feature>
<dbReference type="Proteomes" id="UP001153678">
    <property type="component" value="Unassembled WGS sequence"/>
</dbReference>